<dbReference type="RefSeq" id="WP_048476977.1">
    <property type="nucleotide sequence ID" value="NZ_JBIRUD010000012.1"/>
</dbReference>
<accession>A0A0J6XM38</accession>
<dbReference type="SUPFAM" id="SSF47413">
    <property type="entry name" value="lambda repressor-like DNA-binding domains"/>
    <property type="match status" value="1"/>
</dbReference>
<evidence type="ECO:0000313" key="3">
    <source>
        <dbReference type="Proteomes" id="UP000035932"/>
    </source>
</evidence>
<dbReference type="GO" id="GO:0003677">
    <property type="term" value="F:DNA binding"/>
    <property type="evidence" value="ECO:0007669"/>
    <property type="project" value="UniProtKB-KW"/>
</dbReference>
<comment type="caution">
    <text evidence="2">The sequence shown here is derived from an EMBL/GenBank/DDBJ whole genome shotgun (WGS) entry which is preliminary data.</text>
</comment>
<gene>
    <name evidence="2" type="ORF">ACS04_14425</name>
</gene>
<dbReference type="InterPro" id="IPR010982">
    <property type="entry name" value="Lambda_DNA-bd_dom_sf"/>
</dbReference>
<evidence type="ECO:0000313" key="2">
    <source>
        <dbReference type="EMBL" id="KMO97170.1"/>
    </source>
</evidence>
<dbReference type="Pfam" id="PF13560">
    <property type="entry name" value="HTH_31"/>
    <property type="match status" value="1"/>
</dbReference>
<dbReference type="CDD" id="cd00093">
    <property type="entry name" value="HTH_XRE"/>
    <property type="match status" value="1"/>
</dbReference>
<reference evidence="2 3" key="1">
    <citation type="submission" date="2015-06" db="EMBL/GenBank/DDBJ databases">
        <title>Recapitulation of the evolution of biosynthetic gene clusters reveals hidden chemical diversity on bacterial genomes.</title>
        <authorList>
            <person name="Cruz-Morales P."/>
            <person name="Martinez-Guerrero C."/>
            <person name="Morales-Escalante M.A."/>
            <person name="Yanez-Guerra L.A."/>
            <person name="Kopp J.F."/>
            <person name="Feldmann J."/>
            <person name="Ramos-Aboites H.E."/>
            <person name="Barona-Gomez F."/>
        </authorList>
    </citation>
    <scope>NUCLEOTIDE SEQUENCE [LARGE SCALE GENOMIC DNA]</scope>
    <source>
        <strain evidence="2 3">ATCC 31245</strain>
    </source>
</reference>
<protein>
    <submittedName>
        <fullName evidence="2">DNA-binding protein</fullName>
    </submittedName>
</protein>
<dbReference type="InterPro" id="IPR043917">
    <property type="entry name" value="DUF5753"/>
</dbReference>
<keyword evidence="3" id="KW-1185">Reference proteome</keyword>
<dbReference type="OrthoDB" id="5177600at2"/>
<dbReference type="STRING" id="66430.ACS04_14425"/>
<organism evidence="2 3">
    <name type="scientific">Streptomyces roseus</name>
    <dbReference type="NCBI Taxonomy" id="66430"/>
    <lineage>
        <taxon>Bacteria</taxon>
        <taxon>Bacillati</taxon>
        <taxon>Actinomycetota</taxon>
        <taxon>Actinomycetes</taxon>
        <taxon>Kitasatosporales</taxon>
        <taxon>Streptomycetaceae</taxon>
        <taxon>Streptomyces</taxon>
    </lineage>
</organism>
<keyword evidence="2" id="KW-0238">DNA-binding</keyword>
<proteinExistence type="predicted"/>
<dbReference type="SMART" id="SM00530">
    <property type="entry name" value="HTH_XRE"/>
    <property type="match status" value="1"/>
</dbReference>
<dbReference type="AlphaFoldDB" id="A0A0J6XM38"/>
<dbReference type="PATRIC" id="fig|66430.4.peg.5317"/>
<dbReference type="Proteomes" id="UP000035932">
    <property type="component" value="Unassembled WGS sequence"/>
</dbReference>
<dbReference type="InterPro" id="IPR001387">
    <property type="entry name" value="Cro/C1-type_HTH"/>
</dbReference>
<dbReference type="EMBL" id="LFML01000053">
    <property type="protein sequence ID" value="KMO97170.1"/>
    <property type="molecule type" value="Genomic_DNA"/>
</dbReference>
<sequence length="264" mass="29714">MSEAWRYGGNQIKLWRMEAGKTREELGEEAGYAPEYVKSMEQGRRRPTLHLLRIADAMFGAGGKLTAAAEYMKPEPFPKRSEEYMTAEAECLELHSYEPLFIPGLLQTEEYMRALLRDGCPPPDDETFEERVRVRLARQATRASRVTTQYGFIIYEAALRTCVGGVETMRQQLVQLTELANVRNVNVQVLPAHQASGQALRGSLVMLETPDHQLWAWTEGQGVSAMHTSPEKVSELRQTHGMIRVNALSAAESAEFIKKAAEEL</sequence>
<dbReference type="PROSITE" id="PS50943">
    <property type="entry name" value="HTH_CROC1"/>
    <property type="match status" value="1"/>
</dbReference>
<feature type="domain" description="HTH cro/C1-type" evidence="1">
    <location>
        <begin position="12"/>
        <end position="57"/>
    </location>
</feature>
<dbReference type="Gene3D" id="1.10.260.40">
    <property type="entry name" value="lambda repressor-like DNA-binding domains"/>
    <property type="match status" value="1"/>
</dbReference>
<dbReference type="Pfam" id="PF19054">
    <property type="entry name" value="DUF5753"/>
    <property type="match status" value="1"/>
</dbReference>
<name>A0A0J6XM38_9ACTN</name>
<evidence type="ECO:0000259" key="1">
    <source>
        <dbReference type="PROSITE" id="PS50943"/>
    </source>
</evidence>